<proteinExistence type="predicted"/>
<evidence type="ECO:0000313" key="3">
    <source>
        <dbReference type="Proteomes" id="UP000228596"/>
    </source>
</evidence>
<sequence length="182" mass="20344">MNKLISRLSIVGAIFVIVAGTLLHFVYGWSGDNFIVGLFAPVNESVWEHMKLAFIPLIIFGFIDYAYLGSKVKNYCFALMKEVGVAIVFIIAVFYIYTAFTGDSILWVDISSFIVGVILAKWTGYLILTDRFKKYEFRGLNTLSAIILAAIFVFFIYATLNPPHVGLFRDPVSGGFGIENNI</sequence>
<dbReference type="AlphaFoldDB" id="A0A2M6WX11"/>
<feature type="transmembrane region" description="Helical" evidence="1">
    <location>
        <begin position="49"/>
        <end position="68"/>
    </location>
</feature>
<dbReference type="Proteomes" id="UP000228596">
    <property type="component" value="Unassembled WGS sequence"/>
</dbReference>
<organism evidence="2 3">
    <name type="scientific">Candidatus Berkelbacteria bacterium CG10_big_fil_rev_8_21_14_0_10_41_12</name>
    <dbReference type="NCBI Taxonomy" id="1974513"/>
    <lineage>
        <taxon>Bacteria</taxon>
        <taxon>Candidatus Berkelbacteria</taxon>
    </lineage>
</organism>
<evidence type="ECO:0000256" key="1">
    <source>
        <dbReference type="SAM" id="Phobius"/>
    </source>
</evidence>
<keyword evidence="1" id="KW-0472">Membrane</keyword>
<feature type="transmembrane region" description="Helical" evidence="1">
    <location>
        <begin position="140"/>
        <end position="160"/>
    </location>
</feature>
<feature type="transmembrane region" description="Helical" evidence="1">
    <location>
        <begin position="104"/>
        <end position="128"/>
    </location>
</feature>
<dbReference type="Pfam" id="PF20122">
    <property type="entry name" value="DUF6512"/>
    <property type="match status" value="1"/>
</dbReference>
<dbReference type="InterPro" id="IPR045407">
    <property type="entry name" value="DUF6512"/>
</dbReference>
<keyword evidence="1" id="KW-0812">Transmembrane</keyword>
<feature type="transmembrane region" description="Helical" evidence="1">
    <location>
        <begin position="75"/>
        <end position="98"/>
    </location>
</feature>
<reference evidence="3" key="1">
    <citation type="submission" date="2017-09" db="EMBL/GenBank/DDBJ databases">
        <title>Depth-based differentiation of microbial function through sediment-hosted aquifers and enrichment of novel symbionts in the deep terrestrial subsurface.</title>
        <authorList>
            <person name="Probst A.J."/>
            <person name="Ladd B."/>
            <person name="Jarett J.K."/>
            <person name="Geller-Mcgrath D.E."/>
            <person name="Sieber C.M.K."/>
            <person name="Emerson J.B."/>
            <person name="Anantharaman K."/>
            <person name="Thomas B.C."/>
            <person name="Malmstrom R."/>
            <person name="Stieglmeier M."/>
            <person name="Klingl A."/>
            <person name="Woyke T."/>
            <person name="Ryan C.M."/>
            <person name="Banfield J.F."/>
        </authorList>
    </citation>
    <scope>NUCLEOTIDE SEQUENCE [LARGE SCALE GENOMIC DNA]</scope>
</reference>
<name>A0A2M6WX11_9BACT</name>
<accession>A0A2M6WX11</accession>
<comment type="caution">
    <text evidence="2">The sequence shown here is derived from an EMBL/GenBank/DDBJ whole genome shotgun (WGS) entry which is preliminary data.</text>
</comment>
<gene>
    <name evidence="2" type="ORF">COT77_02035</name>
</gene>
<dbReference type="EMBL" id="PEZV01000019">
    <property type="protein sequence ID" value="PIT97324.1"/>
    <property type="molecule type" value="Genomic_DNA"/>
</dbReference>
<protein>
    <submittedName>
        <fullName evidence="2">Uncharacterized protein</fullName>
    </submittedName>
</protein>
<evidence type="ECO:0000313" key="2">
    <source>
        <dbReference type="EMBL" id="PIT97324.1"/>
    </source>
</evidence>
<keyword evidence="1" id="KW-1133">Transmembrane helix</keyword>
<feature type="transmembrane region" description="Helical" evidence="1">
    <location>
        <begin position="7"/>
        <end position="29"/>
    </location>
</feature>